<comment type="caution">
    <text evidence="1">The sequence shown here is derived from an EMBL/GenBank/DDBJ whole genome shotgun (WGS) entry which is preliminary data.</text>
</comment>
<protein>
    <submittedName>
        <fullName evidence="1">Uncharacterized protein</fullName>
    </submittedName>
</protein>
<organism evidence="1 2">
    <name type="scientific">Daphnia magna</name>
    <dbReference type="NCBI Taxonomy" id="35525"/>
    <lineage>
        <taxon>Eukaryota</taxon>
        <taxon>Metazoa</taxon>
        <taxon>Ecdysozoa</taxon>
        <taxon>Arthropoda</taxon>
        <taxon>Crustacea</taxon>
        <taxon>Branchiopoda</taxon>
        <taxon>Diplostraca</taxon>
        <taxon>Cladocera</taxon>
        <taxon>Anomopoda</taxon>
        <taxon>Daphniidae</taxon>
        <taxon>Daphnia</taxon>
    </lineage>
</organism>
<keyword evidence="2" id="KW-1185">Reference proteome</keyword>
<evidence type="ECO:0000313" key="2">
    <source>
        <dbReference type="Proteomes" id="UP000076858"/>
    </source>
</evidence>
<dbReference type="EMBL" id="LRGB01001348">
    <property type="protein sequence ID" value="KZS12816.1"/>
    <property type="molecule type" value="Genomic_DNA"/>
</dbReference>
<dbReference type="Proteomes" id="UP000076858">
    <property type="component" value="Unassembled WGS sequence"/>
</dbReference>
<accession>A0A164VZU9</accession>
<gene>
    <name evidence="1" type="ORF">APZ42_022085</name>
</gene>
<dbReference type="AlphaFoldDB" id="A0A164VZU9"/>
<sequence>MSLCRCLFFRGEGEKGRPGQDETMSAAALPGLPTFVHCIRSLILLYDGAGNNTFRRIHEITTSSFPIEIL</sequence>
<evidence type="ECO:0000313" key="1">
    <source>
        <dbReference type="EMBL" id="KZS12816.1"/>
    </source>
</evidence>
<name>A0A164VZU9_9CRUS</name>
<proteinExistence type="predicted"/>
<reference evidence="1 2" key="1">
    <citation type="submission" date="2016-03" db="EMBL/GenBank/DDBJ databases">
        <title>EvidentialGene: Evidence-directed Construction of Genes on Genomes.</title>
        <authorList>
            <person name="Gilbert D.G."/>
            <person name="Choi J.-H."/>
            <person name="Mockaitis K."/>
            <person name="Colbourne J."/>
            <person name="Pfrender M."/>
        </authorList>
    </citation>
    <scope>NUCLEOTIDE SEQUENCE [LARGE SCALE GENOMIC DNA]</scope>
    <source>
        <strain evidence="1 2">Xinb3</strain>
        <tissue evidence="1">Complete organism</tissue>
    </source>
</reference>